<dbReference type="Proteomes" id="UP001525857">
    <property type="component" value="Unassembled WGS sequence"/>
</dbReference>
<dbReference type="InterPro" id="IPR006637">
    <property type="entry name" value="ChW"/>
</dbReference>
<protein>
    <recommendedName>
        <fullName evidence="6">Lysozyme</fullName>
    </recommendedName>
</protein>
<dbReference type="InterPro" id="IPR017853">
    <property type="entry name" value="GH"/>
</dbReference>
<dbReference type="PROSITE" id="PS51904">
    <property type="entry name" value="GLYCOSYL_HYDROL_F25_2"/>
    <property type="match status" value="1"/>
</dbReference>
<dbReference type="SMART" id="SM00641">
    <property type="entry name" value="Glyco_25"/>
    <property type="match status" value="1"/>
</dbReference>
<dbReference type="SUPFAM" id="SSF51445">
    <property type="entry name" value="(Trans)glycosidases"/>
    <property type="match status" value="1"/>
</dbReference>
<gene>
    <name evidence="4" type="ORF">D0501_07615</name>
</gene>
<evidence type="ECO:0000256" key="3">
    <source>
        <dbReference type="ARBA" id="ARBA00023295"/>
    </source>
</evidence>
<keyword evidence="5" id="KW-1185">Reference proteome</keyword>
<reference evidence="4 5" key="1">
    <citation type="submission" date="2018-08" db="EMBL/GenBank/DDBJ databases">
        <title>Draft genome sequences of Leuconostoc spp. and Weissella spp. with biocontrol potential.</title>
        <authorList>
            <person name="Lo R."/>
            <person name="Ho V.T.T."/>
            <person name="Turner M.S."/>
        </authorList>
    </citation>
    <scope>NUCLEOTIDE SEQUENCE [LARGE SCALE GENOMIC DNA]</scope>
    <source>
        <strain evidence="4 5">733</strain>
    </source>
</reference>
<dbReference type="InterPro" id="IPR018077">
    <property type="entry name" value="Glyco_hydro_fam25_subgr"/>
</dbReference>
<dbReference type="Gene3D" id="3.20.20.80">
    <property type="entry name" value="Glycosidases"/>
    <property type="match status" value="1"/>
</dbReference>
<dbReference type="EMBL" id="QVOV01000008">
    <property type="protein sequence ID" value="MCT8389933.1"/>
    <property type="molecule type" value="Genomic_DNA"/>
</dbReference>
<dbReference type="PANTHER" id="PTHR34135:SF2">
    <property type="entry name" value="LYSOZYME"/>
    <property type="match status" value="1"/>
</dbReference>
<accession>A0ABT2NX30</accession>
<comment type="similarity">
    <text evidence="1">Belongs to the glycosyl hydrolase 25 family.</text>
</comment>
<dbReference type="PANTHER" id="PTHR34135">
    <property type="entry name" value="LYSOZYME"/>
    <property type="match status" value="1"/>
</dbReference>
<evidence type="ECO:0008006" key="6">
    <source>
        <dbReference type="Google" id="ProtNLM"/>
    </source>
</evidence>
<sequence>MKVDDVMKKTNIKVFWIILLMVGMGLLTEKSAVSAAQQPSVQYRSQVQDIGWQDYVADGQPSGTTGQGKRLEATSIQLSNLDGNLTGSIQYQTHVQNIGWQNWTQDGNMSGTVGQSLRLEAIKIKLSGTVANAYDVYYRVHAQNFGWLGWTSNGQEAGTTGYGYRLEAMEVVLVPKGQGAPGSTLNSFYNNNSGPTVQYQTHVQDFGWQDSVSDGQTAGTTGQSKRLEAAMIQLGNQTAATTGSIQYQTQIQNIGWQSWVQDGELSGTQGQSLRLETIRIKLTGNIANLYDVYYRVHAENFGWLGWATNGQDAGTVGYGYRLEAMQVVLVPKGQPAPGDTSNSSYTKQPNPSINYQTYVQNIGWQDSVSNGSTSGTTGQALRIEALKANISNLPDNVAGGINYKAFVQNIGWQSEVADNMVSGTSGQSLRVEALTFNLTGTLSNVYDVYYRTYVQNYGWLGWAANGQNAGTTGRSLRIEALQIQLVKKGSAAPGGGTAYLAPEPSDFIDVSSNQSDLTQADFNALHAAGIKTAVVKLSEYTTYKNPFAATQISYARNAGMKIAVYHYAWFTNQAEATNEANYFANYAQTLGLPSDTVMVDDYEVNYAVDSSGDKVADLDTFRSTLAQRGYGNVVDYSYQSIIGPGNIVDTNRISPNDIWIAQYPNNTNPAAARALQYNSQFAAWQYSSNKYFSGLSRSIPLDVSIDYSGRFTN</sequence>
<dbReference type="Pfam" id="PF01183">
    <property type="entry name" value="Glyco_hydro_25"/>
    <property type="match status" value="1"/>
</dbReference>
<organism evidence="4 5">
    <name type="scientific">Leuconostoc holzapfelii</name>
    <dbReference type="NCBI Taxonomy" id="434464"/>
    <lineage>
        <taxon>Bacteria</taxon>
        <taxon>Bacillati</taxon>
        <taxon>Bacillota</taxon>
        <taxon>Bacilli</taxon>
        <taxon>Lactobacillales</taxon>
        <taxon>Lactobacillaceae</taxon>
        <taxon>Leuconostoc</taxon>
    </lineage>
</organism>
<proteinExistence type="inferred from homology"/>
<dbReference type="Pfam" id="PF07538">
    <property type="entry name" value="ChW"/>
    <property type="match status" value="9"/>
</dbReference>
<keyword evidence="3" id="KW-0326">Glycosidase</keyword>
<keyword evidence="2" id="KW-0378">Hydrolase</keyword>
<name>A0ABT2NX30_9LACO</name>
<dbReference type="InterPro" id="IPR002053">
    <property type="entry name" value="Glyco_hydro_25"/>
</dbReference>
<evidence type="ECO:0000313" key="4">
    <source>
        <dbReference type="EMBL" id="MCT8389933.1"/>
    </source>
</evidence>
<evidence type="ECO:0000256" key="1">
    <source>
        <dbReference type="ARBA" id="ARBA00010646"/>
    </source>
</evidence>
<dbReference type="SMART" id="SM00728">
    <property type="entry name" value="ChW"/>
    <property type="match status" value="9"/>
</dbReference>
<evidence type="ECO:0000256" key="2">
    <source>
        <dbReference type="ARBA" id="ARBA00022801"/>
    </source>
</evidence>
<comment type="caution">
    <text evidence="4">The sequence shown here is derived from an EMBL/GenBank/DDBJ whole genome shotgun (WGS) entry which is preliminary data.</text>
</comment>
<evidence type="ECO:0000313" key="5">
    <source>
        <dbReference type="Proteomes" id="UP001525857"/>
    </source>
</evidence>